<dbReference type="InterPro" id="IPR033431">
    <property type="entry name" value="DUF5126"/>
</dbReference>
<comment type="caution">
    <text evidence="4">The sequence shown here is derived from an EMBL/GenBank/DDBJ whole genome shotgun (WGS) entry which is preliminary data.</text>
</comment>
<dbReference type="InterPro" id="IPR008979">
    <property type="entry name" value="Galactose-bd-like_sf"/>
</dbReference>
<reference evidence="4 5" key="1">
    <citation type="submission" date="2019-04" db="EMBL/GenBank/DDBJ databases">
        <title>Sphingobacterium olei sp. nov., isolated from oil-contaminated soil.</title>
        <authorList>
            <person name="Liu B."/>
        </authorList>
    </citation>
    <scope>NUCLEOTIDE SEQUENCE [LARGE SCALE GENOMIC DNA]</scope>
    <source>
        <strain evidence="4 5">Y3L14</strain>
    </source>
</reference>
<dbReference type="InterPro" id="IPR032164">
    <property type="entry name" value="DUF5000"/>
</dbReference>
<gene>
    <name evidence="4" type="ORF">FAZ19_14990</name>
</gene>
<protein>
    <submittedName>
        <fullName evidence="4">DUF4959 domain-containing protein</fullName>
    </submittedName>
</protein>
<dbReference type="Gene3D" id="2.60.120.260">
    <property type="entry name" value="Galactose-binding domain-like"/>
    <property type="match status" value="1"/>
</dbReference>
<feature type="domain" description="DUF4959" evidence="1">
    <location>
        <begin position="19"/>
        <end position="123"/>
    </location>
</feature>
<feature type="domain" description="DUF5126" evidence="3">
    <location>
        <begin position="124"/>
        <end position="229"/>
    </location>
</feature>
<evidence type="ECO:0000259" key="2">
    <source>
        <dbReference type="Pfam" id="PF16391"/>
    </source>
</evidence>
<evidence type="ECO:0000259" key="3">
    <source>
        <dbReference type="Pfam" id="PF17166"/>
    </source>
</evidence>
<evidence type="ECO:0000313" key="5">
    <source>
        <dbReference type="Proteomes" id="UP000309872"/>
    </source>
</evidence>
<proteinExistence type="predicted"/>
<keyword evidence="5" id="KW-1185">Reference proteome</keyword>
<dbReference type="Pfam" id="PF17166">
    <property type="entry name" value="DUF5126"/>
    <property type="match status" value="1"/>
</dbReference>
<dbReference type="SUPFAM" id="SSF49785">
    <property type="entry name" value="Galactose-binding domain-like"/>
    <property type="match status" value="1"/>
</dbReference>
<dbReference type="EMBL" id="SUKA01000004">
    <property type="protein sequence ID" value="TJY64501.1"/>
    <property type="molecule type" value="Genomic_DNA"/>
</dbReference>
<organism evidence="4 5">
    <name type="scientific">Sphingobacterium alkalisoli</name>
    <dbReference type="NCBI Taxonomy" id="1874115"/>
    <lineage>
        <taxon>Bacteria</taxon>
        <taxon>Pseudomonadati</taxon>
        <taxon>Bacteroidota</taxon>
        <taxon>Sphingobacteriia</taxon>
        <taxon>Sphingobacteriales</taxon>
        <taxon>Sphingobacteriaceae</taxon>
        <taxon>Sphingobacterium</taxon>
    </lineage>
</organism>
<dbReference type="Pfam" id="PF16391">
    <property type="entry name" value="DUF5000"/>
    <property type="match status" value="1"/>
</dbReference>
<feature type="domain" description="DUF5000" evidence="2">
    <location>
        <begin position="252"/>
        <end position="400"/>
    </location>
</feature>
<dbReference type="OrthoDB" id="1312186at2"/>
<dbReference type="InterPro" id="IPR032527">
    <property type="entry name" value="DUF4959"/>
</dbReference>
<accession>A0A4U0GZ42</accession>
<dbReference type="Proteomes" id="UP000309872">
    <property type="component" value="Unassembled WGS sequence"/>
</dbReference>
<dbReference type="RefSeq" id="WP_136821562.1">
    <property type="nucleotide sequence ID" value="NZ_BMJX01000004.1"/>
</dbReference>
<sequence>MKNIYKLLLVGFLSGILWGCGEDGLRSPLEGNGTAPDPVTNIHVENLAGKAKITYTVPEQQDLLYVKAVYTLATGRKMEVKSSYYNNWLLVEGFADEGEYEVQLFAVNRSETASEPVLVKIHPLESPIWDVFRNLEVSPAFSGVRLRTDNPERSDIAIQVMQLDEYGEWVTHPNSLYTSTDSIAYILRDAKLDTVDQTFAFTIRDRWLNYTDTLYTNLKPLYEAALPKSSYVGMNLPGDAPFNPSTSMSGMWDNNIMDWPRVYQTRNAHPGVHIITFDIGRIAKLSRMVIWDYPEYYTSGGFARTYYYLGNLKEFEIWGSDNPPVDGSFNNWHLLGKYNATKPSGLPFGQQNNEDYQTANAGLSWDFEVTAPKVRYLRIRSTKNWGGTSYMGIAEVQVYGDPR</sequence>
<evidence type="ECO:0000313" key="4">
    <source>
        <dbReference type="EMBL" id="TJY64501.1"/>
    </source>
</evidence>
<dbReference type="Pfam" id="PF16323">
    <property type="entry name" value="DUF4959"/>
    <property type="match status" value="1"/>
</dbReference>
<name>A0A4U0GZ42_9SPHI</name>
<dbReference type="AlphaFoldDB" id="A0A4U0GZ42"/>
<evidence type="ECO:0000259" key="1">
    <source>
        <dbReference type="Pfam" id="PF16323"/>
    </source>
</evidence>